<comment type="caution">
    <text evidence="5">The sequence shown here is derived from an EMBL/GenBank/DDBJ whole genome shotgun (WGS) entry which is preliminary data.</text>
</comment>
<dbReference type="GO" id="GO:0016554">
    <property type="term" value="P:cytidine to uridine editing"/>
    <property type="evidence" value="ECO:0007669"/>
    <property type="project" value="InterPro"/>
</dbReference>
<evidence type="ECO:0000256" key="2">
    <source>
        <dbReference type="ARBA" id="ARBA00022946"/>
    </source>
</evidence>
<dbReference type="EMBL" id="SSTD01008475">
    <property type="protein sequence ID" value="TYK15746.1"/>
    <property type="molecule type" value="Genomic_DNA"/>
</dbReference>
<dbReference type="InterPro" id="IPR039206">
    <property type="entry name" value="MORF/ORRM1/DAG-like"/>
</dbReference>
<reference evidence="5 6" key="1">
    <citation type="submission" date="2019-08" db="EMBL/GenBank/DDBJ databases">
        <title>Draft genome sequences of two oriental melons (Cucumis melo L. var makuwa).</title>
        <authorList>
            <person name="Kwon S.-Y."/>
        </authorList>
    </citation>
    <scope>NUCLEOTIDE SEQUENCE [LARGE SCALE GENOMIC DNA]</scope>
    <source>
        <strain evidence="6">cv. Chang Bougi</strain>
        <tissue evidence="5">Leaf</tissue>
    </source>
</reference>
<name>A0A5D3CZ67_CUCMM</name>
<feature type="compositionally biased region" description="Polar residues" evidence="3">
    <location>
        <begin position="213"/>
        <end position="225"/>
    </location>
</feature>
<proteinExistence type="predicted"/>
<dbReference type="GO" id="GO:0005739">
    <property type="term" value="C:mitochondrion"/>
    <property type="evidence" value="ECO:0007669"/>
    <property type="project" value="TreeGrafter"/>
</dbReference>
<feature type="region of interest" description="Disordered" evidence="3">
    <location>
        <begin position="555"/>
        <end position="594"/>
    </location>
</feature>
<dbReference type="GO" id="GO:0080156">
    <property type="term" value="P:mitochondrial mRNA modification"/>
    <property type="evidence" value="ECO:0007669"/>
    <property type="project" value="TreeGrafter"/>
</dbReference>
<evidence type="ECO:0000313" key="5">
    <source>
        <dbReference type="EMBL" id="TYK15746.1"/>
    </source>
</evidence>
<feature type="compositionally biased region" description="Polar residues" evidence="3">
    <location>
        <begin position="1069"/>
        <end position="1084"/>
    </location>
</feature>
<dbReference type="PANTHER" id="PTHR31346:SF5">
    <property type="entry name" value="MULTIPLE ORGANELLAR RNA EDITING FACTOR 1, MITOCHONDRIAL"/>
    <property type="match status" value="1"/>
</dbReference>
<feature type="region of interest" description="Disordered" evidence="3">
    <location>
        <begin position="169"/>
        <end position="293"/>
    </location>
</feature>
<feature type="domain" description="MORF/ORRM1/DAG-like MORF" evidence="4">
    <location>
        <begin position="82"/>
        <end position="175"/>
    </location>
</feature>
<dbReference type="InterPro" id="IPR054059">
    <property type="entry name" value="MORF/ORRM1/DAG-like_MORF"/>
</dbReference>
<accession>A0A5D3CZ67</accession>
<feature type="compositionally biased region" description="Polar residues" evidence="3">
    <location>
        <begin position="264"/>
        <end position="277"/>
    </location>
</feature>
<organism evidence="5 6">
    <name type="scientific">Cucumis melo var. makuwa</name>
    <name type="common">Oriental melon</name>
    <dbReference type="NCBI Taxonomy" id="1194695"/>
    <lineage>
        <taxon>Eukaryota</taxon>
        <taxon>Viridiplantae</taxon>
        <taxon>Streptophyta</taxon>
        <taxon>Embryophyta</taxon>
        <taxon>Tracheophyta</taxon>
        <taxon>Spermatophyta</taxon>
        <taxon>Magnoliopsida</taxon>
        <taxon>eudicotyledons</taxon>
        <taxon>Gunneridae</taxon>
        <taxon>Pentapetalae</taxon>
        <taxon>rosids</taxon>
        <taxon>fabids</taxon>
        <taxon>Cucurbitales</taxon>
        <taxon>Cucurbitaceae</taxon>
        <taxon>Benincaseae</taxon>
        <taxon>Cucumis</taxon>
    </lineage>
</organism>
<evidence type="ECO:0000256" key="3">
    <source>
        <dbReference type="SAM" id="MobiDB-lite"/>
    </source>
</evidence>
<evidence type="ECO:0000256" key="1">
    <source>
        <dbReference type="ARBA" id="ARBA00022664"/>
    </source>
</evidence>
<dbReference type="AlphaFoldDB" id="A0A5D3CZ67"/>
<evidence type="ECO:0000313" key="6">
    <source>
        <dbReference type="Proteomes" id="UP000321947"/>
    </source>
</evidence>
<dbReference type="Proteomes" id="UP000321947">
    <property type="component" value="Unassembled WGS sequence"/>
</dbReference>
<dbReference type="Pfam" id="PF21864">
    <property type="entry name" value="MORF_dom"/>
    <property type="match status" value="1"/>
</dbReference>
<feature type="region of interest" description="Disordered" evidence="3">
    <location>
        <begin position="1061"/>
        <end position="1084"/>
    </location>
</feature>
<protein>
    <submittedName>
        <fullName evidence="5">Multiple organellar RNA editing factor 4</fullName>
    </submittedName>
</protein>
<evidence type="ECO:0000259" key="4">
    <source>
        <dbReference type="Pfam" id="PF21864"/>
    </source>
</evidence>
<keyword evidence="2" id="KW-0809">Transit peptide</keyword>
<feature type="compositionally biased region" description="Basic and acidic residues" evidence="3">
    <location>
        <begin position="226"/>
        <end position="235"/>
    </location>
</feature>
<dbReference type="GO" id="GO:0006397">
    <property type="term" value="P:mRNA processing"/>
    <property type="evidence" value="ECO:0007669"/>
    <property type="project" value="UniProtKB-KW"/>
</dbReference>
<sequence length="1084" mass="123547">MALHSLRLRRTLSVLSAFHRYAAVSSQTRHSIFCPSAPSLSKSPAMISPHWPLRSSSIASYSQSSLARKKEPDEIILEGCDYKHWLITMDFKDSKPTPEEMVRTYEETCAKGLNISVEEAKQKMYACSTTLYHGFQAVMTEEESEKFRGNLPGVEFILPDAYIDPEKKEYGGDKYINGTIVPRPPPTQYGGRQEPIDRNGNPDQPRYERPTRSETNSQGNSSFNQRDSKRGDGHHFRASQNYLPQRPPKNYNPLRPGERRDHSPMNTSAPEGRNSYQGGRGPMPSHQENYQERGEGSYNHVVQGNYQPQGEQRDFVPLPGPGNFGSGFTPRLGERRDHSLVNTYVYERRDSYQGGKGLMPSHRGNYNQRGQGSYNHDLQENYQPRGEQRDYVFPLVQGNFDSGFSPRLGERRDHSPMNIYATRGRDSYQGGRGLMPSHRGNYNLKGQRSYNHDLQESHQFQGEQRDYVFPLVQGNFDSGFTPRLRERRDHSPMNTYAPEGRDSYHGGRGLMPSHQGNYNRRGQESYNHDLQGSYQPQGEQRDYVFPLVQGNFDSSFTPRLGERRDHSPVNTYASEGRDSYQGGRGLMPSHRGNYNQREQESYNHDVQENYQLQGEQRDYVFPLVQGNFDSGFTPRLGERRDHSPMNTYAFEGRDSYQGGRGLMPSHQGNYNQRGQESYNHDVQENYQPEGEQRDYVPPLVQGNFDSDFTPRLGERRDRSPLNIYAYEGRDSYRGGKSLMPSHQGNYNQRGQGSYNHDVQENYQPQGEQRDYVFPLGQGNSDGGFTPRLGERRDHSPMNTYAPVGRGLMPSHRGNYNEQGSYNHDVQGNYWPQGEQRDYTPPLGQVNFGGGFSPWLGEMKDHLSVINYAPEGRDSYQGGRGPMPFHQGNYNQREQGSYNHDVQEIYQPEREQRVRVPPPGQGNYGSGFNPTQGGPYVLGGYCSHGAGTPYGQGQSHGSYPNFTEGERFSLGDQRNVREEQLNYNQRVQVSYNMPPLGQGIFGSGFTSGLEERRDHSLMNTYAPVGRDSYQGGRCSMPSHHVNYHQRWHGSYNHVQGNYWPQGEDRDYMSPPSQGNFGSGFNLSRG</sequence>
<dbReference type="PANTHER" id="PTHR31346">
    <property type="entry name" value="MULTIPLE ORGANELLAR RNA EDITING FACTOR 2, CHLOROPLASTIC-RELATED-RELATED"/>
    <property type="match status" value="1"/>
</dbReference>
<gene>
    <name evidence="5" type="ORF">E5676_scaffold35G002490</name>
</gene>
<feature type="region of interest" description="Disordered" evidence="3">
    <location>
        <begin position="479"/>
        <end position="536"/>
    </location>
</feature>
<keyword evidence="1" id="KW-0507">mRNA processing</keyword>